<protein>
    <submittedName>
        <fullName evidence="1">Uncharacterized protein</fullName>
    </submittedName>
</protein>
<comment type="caution">
    <text evidence="1">The sequence shown here is derived from an EMBL/GenBank/DDBJ whole genome shotgun (WGS) entry which is preliminary data.</text>
</comment>
<dbReference type="Proteomes" id="UP000692954">
    <property type="component" value="Unassembled WGS sequence"/>
</dbReference>
<dbReference type="AlphaFoldDB" id="A0A8S1P0M1"/>
<evidence type="ECO:0000313" key="2">
    <source>
        <dbReference type="Proteomes" id="UP000692954"/>
    </source>
</evidence>
<keyword evidence="2" id="KW-1185">Reference proteome</keyword>
<accession>A0A8S1P0M1</accession>
<reference evidence="1" key="1">
    <citation type="submission" date="2021-01" db="EMBL/GenBank/DDBJ databases">
        <authorList>
            <consortium name="Genoscope - CEA"/>
            <person name="William W."/>
        </authorList>
    </citation>
    <scope>NUCLEOTIDE SEQUENCE</scope>
</reference>
<dbReference type="OrthoDB" id="309775at2759"/>
<gene>
    <name evidence="1" type="ORF">PSON_ATCC_30995.1.T0660043</name>
</gene>
<name>A0A8S1P0M1_9CILI</name>
<evidence type="ECO:0000313" key="1">
    <source>
        <dbReference type="EMBL" id="CAD8096216.1"/>
    </source>
</evidence>
<sequence length="227" mass="27136">MNSLIKKYFNQLAYGNFDAPLTNPERVLGVDSLVLIITQFLNDKELLCFIQINKRIRQLSKEYNLLNIRVLQIRLQRQTQILDNYIQNPEYLNNKHNNDYIYYSFNNISMEQKQFIKIQDLLNRKKKQPQQQQIQQEKKNSIEQKPVQMIEQKYIHNKKSAEKKIELEKLISEVYSLLSEEEPKTLPKPNLKLNDITKHLCPIVQYQRVKQLAQKLRGSQQKDSNYI</sequence>
<organism evidence="1 2">
    <name type="scientific">Paramecium sonneborni</name>
    <dbReference type="NCBI Taxonomy" id="65129"/>
    <lineage>
        <taxon>Eukaryota</taxon>
        <taxon>Sar</taxon>
        <taxon>Alveolata</taxon>
        <taxon>Ciliophora</taxon>
        <taxon>Intramacronucleata</taxon>
        <taxon>Oligohymenophorea</taxon>
        <taxon>Peniculida</taxon>
        <taxon>Parameciidae</taxon>
        <taxon>Paramecium</taxon>
    </lineage>
</organism>
<proteinExistence type="predicted"/>
<dbReference type="EMBL" id="CAJJDN010000066">
    <property type="protein sequence ID" value="CAD8096216.1"/>
    <property type="molecule type" value="Genomic_DNA"/>
</dbReference>